<dbReference type="EMBL" id="BAABBN010000004">
    <property type="protein sequence ID" value="GAA3919649.1"/>
    <property type="molecule type" value="Genomic_DNA"/>
</dbReference>
<accession>A0ABP7MF46</accession>
<name>A0ABP7MF46_9GAMM</name>
<evidence type="ECO:0000313" key="1">
    <source>
        <dbReference type="EMBL" id="GAA3919649.1"/>
    </source>
</evidence>
<comment type="caution">
    <text evidence="1">The sequence shown here is derived from an EMBL/GenBank/DDBJ whole genome shotgun (WGS) entry which is preliminary data.</text>
</comment>
<sequence length="119" mass="13670">MSCIADIQALLDLFESKVPDHDSNRLVVKFAHDKSRWYKAHGLFTTIRDRNLKAIKDGNKDKECQYYFEEVCAKTLYNVTRSSAPFDPDSPYWVIKNALVLAKQIDVPIEHVVEVDAPN</sequence>
<protein>
    <submittedName>
        <fullName evidence="1">Uncharacterized protein</fullName>
    </submittedName>
</protein>
<dbReference type="Proteomes" id="UP001501565">
    <property type="component" value="Unassembled WGS sequence"/>
</dbReference>
<reference evidence="2" key="1">
    <citation type="journal article" date="2019" name="Int. J. Syst. Evol. Microbiol.">
        <title>The Global Catalogue of Microorganisms (GCM) 10K type strain sequencing project: providing services to taxonomists for standard genome sequencing and annotation.</title>
        <authorList>
            <consortium name="The Broad Institute Genomics Platform"/>
            <consortium name="The Broad Institute Genome Sequencing Center for Infectious Disease"/>
            <person name="Wu L."/>
            <person name="Ma J."/>
        </authorList>
    </citation>
    <scope>NUCLEOTIDE SEQUENCE [LARGE SCALE GENOMIC DNA]</scope>
    <source>
        <strain evidence="2">JCM 17551</strain>
    </source>
</reference>
<dbReference type="RefSeq" id="WP_344796857.1">
    <property type="nucleotide sequence ID" value="NZ_BAABBN010000004.1"/>
</dbReference>
<proteinExistence type="predicted"/>
<keyword evidence="2" id="KW-1185">Reference proteome</keyword>
<evidence type="ECO:0000313" key="2">
    <source>
        <dbReference type="Proteomes" id="UP001501565"/>
    </source>
</evidence>
<organism evidence="1 2">
    <name type="scientific">Litoribacillus peritrichatus</name>
    <dbReference type="NCBI Taxonomy" id="718191"/>
    <lineage>
        <taxon>Bacteria</taxon>
        <taxon>Pseudomonadati</taxon>
        <taxon>Pseudomonadota</taxon>
        <taxon>Gammaproteobacteria</taxon>
        <taxon>Oceanospirillales</taxon>
        <taxon>Oceanospirillaceae</taxon>
        <taxon>Litoribacillus</taxon>
    </lineage>
</organism>
<gene>
    <name evidence="1" type="ORF">GCM10022277_13890</name>
</gene>